<protein>
    <recommendedName>
        <fullName evidence="10">Hexosyltransferase</fullName>
        <ecNumber evidence="10">2.4.1.-</ecNumber>
    </recommendedName>
</protein>
<evidence type="ECO:0000256" key="8">
    <source>
        <dbReference type="ARBA" id="ARBA00023034"/>
    </source>
</evidence>
<dbReference type="PANTHER" id="PTHR11214">
    <property type="entry name" value="BETA-1,3-N-ACETYLGLUCOSAMINYLTRANSFERASE"/>
    <property type="match status" value="1"/>
</dbReference>
<dbReference type="Proteomes" id="UP000821866">
    <property type="component" value="Chromosome 3"/>
</dbReference>
<evidence type="ECO:0000256" key="1">
    <source>
        <dbReference type="ARBA" id="ARBA00004323"/>
    </source>
</evidence>
<dbReference type="Gene3D" id="3.90.550.50">
    <property type="match status" value="1"/>
</dbReference>
<keyword evidence="6" id="KW-0735">Signal-anchor</keyword>
<comment type="similarity">
    <text evidence="2 10">Belongs to the glycosyltransferase 31 family.</text>
</comment>
<evidence type="ECO:0000256" key="4">
    <source>
        <dbReference type="ARBA" id="ARBA00022679"/>
    </source>
</evidence>
<comment type="caution">
    <text evidence="11">The sequence shown here is derived from an EMBL/GenBank/DDBJ whole genome shotgun (WGS) entry which is preliminary data.</text>
</comment>
<keyword evidence="9" id="KW-0472">Membrane</keyword>
<evidence type="ECO:0000256" key="10">
    <source>
        <dbReference type="RuleBase" id="RU363063"/>
    </source>
</evidence>
<evidence type="ECO:0000313" key="12">
    <source>
        <dbReference type="Proteomes" id="UP000821866"/>
    </source>
</evidence>
<dbReference type="VEuPathDB" id="VectorBase:LOC119171563"/>
<keyword evidence="8 10" id="KW-0333">Golgi apparatus</keyword>
<organism evidence="11 12">
    <name type="scientific">Rhipicephalus microplus</name>
    <name type="common">Cattle tick</name>
    <name type="synonym">Boophilus microplus</name>
    <dbReference type="NCBI Taxonomy" id="6941"/>
    <lineage>
        <taxon>Eukaryota</taxon>
        <taxon>Metazoa</taxon>
        <taxon>Ecdysozoa</taxon>
        <taxon>Arthropoda</taxon>
        <taxon>Chelicerata</taxon>
        <taxon>Arachnida</taxon>
        <taxon>Acari</taxon>
        <taxon>Parasitiformes</taxon>
        <taxon>Ixodida</taxon>
        <taxon>Ixodoidea</taxon>
        <taxon>Ixodidae</taxon>
        <taxon>Rhipicephalinae</taxon>
        <taxon>Rhipicephalus</taxon>
        <taxon>Boophilus</taxon>
    </lineage>
</organism>
<dbReference type="InterPro" id="IPR002659">
    <property type="entry name" value="Glyco_trans_31"/>
</dbReference>
<evidence type="ECO:0000256" key="7">
    <source>
        <dbReference type="ARBA" id="ARBA00022989"/>
    </source>
</evidence>
<proteinExistence type="inferred from homology"/>
<sequence>MVKFPQSCNSKKEFLLIAAAALLSVIAMIHIEKLVHAIAPPPSISPTMQHDERNATRPVFQARRANHCPHWIDSMDAHGPDKEWHSGGWAVRQLCSQPLDTLFFVHVAPSYWKRRIHLRTTLFEEASQAAFNWTGVFFVAQDRNPLVNLWTKLEAEVAGDVVVFPYNDTYFTTVYKFVRGMRWVAEYCPRVRNIVKIDHDVSVQPFELRRYLDRNLPLKDSSIHCNMVINTAVFRDGRDPHCVPDDQLAMDTYPHYCSGMSMIMTTDTMRKLYRASKFVKSYQIDDAYVSGHLAQLANVGHEHMGRKVILHAWDVNKQRMLNRVAIFTHERSAYGNSVGWRALWELMIWREITEALDRRAFNSSNRLVDQMYRRVFNETRRVLRRMNVRRVPHQGAVKFIAAPPIPTRPMRATDFALVTPLRQLEGAAVPFAPSGRKPTMRRLQSPPRNCFSHFQITSHVSSAKSVKKNKNA</sequence>
<name>A0A9J6EDJ9_RHIMP</name>
<dbReference type="Pfam" id="PF01762">
    <property type="entry name" value="Galactosyl_T"/>
    <property type="match status" value="1"/>
</dbReference>
<reference evidence="11" key="2">
    <citation type="submission" date="2021-09" db="EMBL/GenBank/DDBJ databases">
        <authorList>
            <person name="Jia N."/>
            <person name="Wang J."/>
            <person name="Shi W."/>
            <person name="Du L."/>
            <person name="Sun Y."/>
            <person name="Zhan W."/>
            <person name="Jiang J."/>
            <person name="Wang Q."/>
            <person name="Zhang B."/>
            <person name="Ji P."/>
            <person name="Sakyi L.B."/>
            <person name="Cui X."/>
            <person name="Yuan T."/>
            <person name="Jiang B."/>
            <person name="Yang W."/>
            <person name="Lam T.T.-Y."/>
            <person name="Chang Q."/>
            <person name="Ding S."/>
            <person name="Wang X."/>
            <person name="Zhu J."/>
            <person name="Ruan X."/>
            <person name="Zhao L."/>
            <person name="Wei J."/>
            <person name="Que T."/>
            <person name="Du C."/>
            <person name="Cheng J."/>
            <person name="Dai P."/>
            <person name="Han X."/>
            <person name="Huang E."/>
            <person name="Gao Y."/>
            <person name="Liu J."/>
            <person name="Shao H."/>
            <person name="Ye R."/>
            <person name="Li L."/>
            <person name="Wei W."/>
            <person name="Wang X."/>
            <person name="Wang C."/>
            <person name="Huo Q."/>
            <person name="Li W."/>
            <person name="Guo W."/>
            <person name="Chen H."/>
            <person name="Chen S."/>
            <person name="Zhou L."/>
            <person name="Zhou L."/>
            <person name="Ni X."/>
            <person name="Tian J."/>
            <person name="Zhou Y."/>
            <person name="Sheng Y."/>
            <person name="Liu T."/>
            <person name="Pan Y."/>
            <person name="Xia L."/>
            <person name="Li J."/>
            <person name="Zhao F."/>
            <person name="Cao W."/>
        </authorList>
    </citation>
    <scope>NUCLEOTIDE SEQUENCE</scope>
    <source>
        <strain evidence="11">Rmic-2018</strain>
        <tissue evidence="11">Larvae</tissue>
    </source>
</reference>
<dbReference type="EMBL" id="JABSTU010000005">
    <property type="protein sequence ID" value="KAH8032311.1"/>
    <property type="molecule type" value="Genomic_DNA"/>
</dbReference>
<evidence type="ECO:0000313" key="11">
    <source>
        <dbReference type="EMBL" id="KAH8032311.1"/>
    </source>
</evidence>
<evidence type="ECO:0000256" key="6">
    <source>
        <dbReference type="ARBA" id="ARBA00022968"/>
    </source>
</evidence>
<keyword evidence="7" id="KW-1133">Transmembrane helix</keyword>
<evidence type="ECO:0000256" key="9">
    <source>
        <dbReference type="ARBA" id="ARBA00023136"/>
    </source>
</evidence>
<dbReference type="AlphaFoldDB" id="A0A9J6EDJ9"/>
<comment type="subcellular location">
    <subcellularLocation>
        <location evidence="1 10">Golgi apparatus membrane</location>
        <topology evidence="1 10">Single-pass type II membrane protein</topology>
    </subcellularLocation>
</comment>
<dbReference type="GO" id="GO:0000139">
    <property type="term" value="C:Golgi membrane"/>
    <property type="evidence" value="ECO:0007669"/>
    <property type="project" value="UniProtKB-SubCell"/>
</dbReference>
<dbReference type="GO" id="GO:0006493">
    <property type="term" value="P:protein O-linked glycosylation"/>
    <property type="evidence" value="ECO:0007669"/>
    <property type="project" value="TreeGrafter"/>
</dbReference>
<keyword evidence="5" id="KW-0812">Transmembrane</keyword>
<accession>A0A9J6EDJ9</accession>
<keyword evidence="3 10" id="KW-0328">Glycosyltransferase</keyword>
<evidence type="ECO:0000256" key="2">
    <source>
        <dbReference type="ARBA" id="ARBA00008661"/>
    </source>
</evidence>
<dbReference type="GO" id="GO:0016758">
    <property type="term" value="F:hexosyltransferase activity"/>
    <property type="evidence" value="ECO:0007669"/>
    <property type="project" value="InterPro"/>
</dbReference>
<dbReference type="EC" id="2.4.1.-" evidence="10"/>
<evidence type="ECO:0000256" key="3">
    <source>
        <dbReference type="ARBA" id="ARBA00022676"/>
    </source>
</evidence>
<gene>
    <name evidence="11" type="ORF">HPB51_024088</name>
</gene>
<keyword evidence="12" id="KW-1185">Reference proteome</keyword>
<dbReference type="PANTHER" id="PTHR11214:SF376">
    <property type="entry name" value="HEXOSYLTRANSFERASE"/>
    <property type="match status" value="1"/>
</dbReference>
<evidence type="ECO:0000256" key="5">
    <source>
        <dbReference type="ARBA" id="ARBA00022692"/>
    </source>
</evidence>
<keyword evidence="4" id="KW-0808">Transferase</keyword>
<reference evidence="11" key="1">
    <citation type="journal article" date="2020" name="Cell">
        <title>Large-Scale Comparative Analyses of Tick Genomes Elucidate Their Genetic Diversity and Vector Capacities.</title>
        <authorList>
            <consortium name="Tick Genome and Microbiome Consortium (TIGMIC)"/>
            <person name="Jia N."/>
            <person name="Wang J."/>
            <person name="Shi W."/>
            <person name="Du L."/>
            <person name="Sun Y."/>
            <person name="Zhan W."/>
            <person name="Jiang J.F."/>
            <person name="Wang Q."/>
            <person name="Zhang B."/>
            <person name="Ji P."/>
            <person name="Bell-Sakyi L."/>
            <person name="Cui X.M."/>
            <person name="Yuan T.T."/>
            <person name="Jiang B.G."/>
            <person name="Yang W.F."/>
            <person name="Lam T.T."/>
            <person name="Chang Q.C."/>
            <person name="Ding S.J."/>
            <person name="Wang X.J."/>
            <person name="Zhu J.G."/>
            <person name="Ruan X.D."/>
            <person name="Zhao L."/>
            <person name="Wei J.T."/>
            <person name="Ye R.Z."/>
            <person name="Que T.C."/>
            <person name="Du C.H."/>
            <person name="Zhou Y.H."/>
            <person name="Cheng J.X."/>
            <person name="Dai P.F."/>
            <person name="Guo W.B."/>
            <person name="Han X.H."/>
            <person name="Huang E.J."/>
            <person name="Li L.F."/>
            <person name="Wei W."/>
            <person name="Gao Y.C."/>
            <person name="Liu J.Z."/>
            <person name="Shao H.Z."/>
            <person name="Wang X."/>
            <person name="Wang C.C."/>
            <person name="Yang T.C."/>
            <person name="Huo Q.B."/>
            <person name="Li W."/>
            <person name="Chen H.Y."/>
            <person name="Chen S.E."/>
            <person name="Zhou L.G."/>
            <person name="Ni X.B."/>
            <person name="Tian J.H."/>
            <person name="Sheng Y."/>
            <person name="Liu T."/>
            <person name="Pan Y.S."/>
            <person name="Xia L.Y."/>
            <person name="Li J."/>
            <person name="Zhao F."/>
            <person name="Cao W.C."/>
        </authorList>
    </citation>
    <scope>NUCLEOTIDE SEQUENCE</scope>
    <source>
        <strain evidence="11">Rmic-2018</strain>
    </source>
</reference>